<dbReference type="InterPro" id="IPR025674">
    <property type="entry name" value="Imm6"/>
</dbReference>
<reference evidence="1 2" key="1">
    <citation type="submission" date="2020-07" db="EMBL/GenBank/DDBJ databases">
        <title>Thermoactinomyces phylogeny.</title>
        <authorList>
            <person name="Dunlap C."/>
        </authorList>
    </citation>
    <scope>NUCLEOTIDE SEQUENCE [LARGE SCALE GENOMIC DNA]</scope>
    <source>
        <strain evidence="1 2">AMNI-1</strain>
    </source>
</reference>
<name>A0A7W1XR13_9BACL</name>
<comment type="caution">
    <text evidence="1">The sequence shown here is derived from an EMBL/GenBank/DDBJ whole genome shotgun (WGS) entry which is preliminary data.</text>
</comment>
<dbReference type="RefSeq" id="WP_181738465.1">
    <property type="nucleotide sequence ID" value="NZ_JACEOL010000014.1"/>
</dbReference>
<dbReference type="Pfam" id="PF14434">
    <property type="entry name" value="Imm6"/>
    <property type="match status" value="1"/>
</dbReference>
<gene>
    <name evidence="1" type="ORF">H2C83_05125</name>
</gene>
<dbReference type="AlphaFoldDB" id="A0A7W1XR13"/>
<keyword evidence="2" id="KW-1185">Reference proteome</keyword>
<accession>A0A7W1XR13</accession>
<dbReference type="Proteomes" id="UP000538292">
    <property type="component" value="Unassembled WGS sequence"/>
</dbReference>
<evidence type="ECO:0000313" key="2">
    <source>
        <dbReference type="Proteomes" id="UP000538292"/>
    </source>
</evidence>
<proteinExistence type="predicted"/>
<evidence type="ECO:0000313" key="1">
    <source>
        <dbReference type="EMBL" id="MBA4601713.1"/>
    </source>
</evidence>
<organism evidence="1 2">
    <name type="scientific">Thermoactinomyces mirandus</name>
    <dbReference type="NCBI Taxonomy" id="2756294"/>
    <lineage>
        <taxon>Bacteria</taxon>
        <taxon>Bacillati</taxon>
        <taxon>Bacillota</taxon>
        <taxon>Bacilli</taxon>
        <taxon>Bacillales</taxon>
        <taxon>Thermoactinomycetaceae</taxon>
        <taxon>Thermoactinomyces</taxon>
    </lineage>
</organism>
<protein>
    <submittedName>
        <fullName evidence="1">Uncharacterized protein</fullName>
    </submittedName>
</protein>
<dbReference type="EMBL" id="JACEOL010000014">
    <property type="protein sequence ID" value="MBA4601713.1"/>
    <property type="molecule type" value="Genomic_DNA"/>
</dbReference>
<sequence length="58" mass="7177">MEWYESVNVDAKVAYLLTLTEKIMDKTEIYNWYYLVKKAIDMCWEWVEEKKHSGMIFY</sequence>